<accession>A0A430B4Z5</accession>
<feature type="coiled-coil region" evidence="6">
    <location>
        <begin position="744"/>
        <end position="811"/>
    </location>
</feature>
<feature type="domain" description="Gram-positive cocci surface proteins LPxTG" evidence="8">
    <location>
        <begin position="1172"/>
        <end position="1207"/>
    </location>
</feature>
<dbReference type="OrthoDB" id="411361at2"/>
<evidence type="ECO:0000256" key="6">
    <source>
        <dbReference type="SAM" id="Coils"/>
    </source>
</evidence>
<dbReference type="NCBIfam" id="TIGR02543">
    <property type="entry name" value="List_Bact_rpt"/>
    <property type="match status" value="1"/>
</dbReference>
<dbReference type="Pfam" id="PF09479">
    <property type="entry name" value="Flg_new"/>
    <property type="match status" value="2"/>
</dbReference>
<evidence type="ECO:0000259" key="8">
    <source>
        <dbReference type="Pfam" id="PF00746"/>
    </source>
</evidence>
<evidence type="ECO:0000256" key="1">
    <source>
        <dbReference type="ARBA" id="ARBA00004196"/>
    </source>
</evidence>
<dbReference type="NCBIfam" id="TIGR01167">
    <property type="entry name" value="LPXTG_anchor"/>
    <property type="match status" value="1"/>
</dbReference>
<dbReference type="EMBL" id="NGKB01000005">
    <property type="protein sequence ID" value="RSU15430.1"/>
    <property type="molecule type" value="Genomic_DNA"/>
</dbReference>
<dbReference type="InterPro" id="IPR019931">
    <property type="entry name" value="LPXTG_anchor"/>
</dbReference>
<keyword evidence="2" id="KW-0134">Cell wall</keyword>
<feature type="region of interest" description="Disordered" evidence="7">
    <location>
        <begin position="1137"/>
        <end position="1183"/>
    </location>
</feature>
<evidence type="ECO:0000313" key="9">
    <source>
        <dbReference type="EMBL" id="RSU15430.1"/>
    </source>
</evidence>
<evidence type="ECO:0000256" key="4">
    <source>
        <dbReference type="ARBA" id="ARBA00022729"/>
    </source>
</evidence>
<organism evidence="9 10">
    <name type="scientific">Vagococcus carniphilus</name>
    <dbReference type="NCBI Taxonomy" id="218144"/>
    <lineage>
        <taxon>Bacteria</taxon>
        <taxon>Bacillati</taxon>
        <taxon>Bacillota</taxon>
        <taxon>Bacilli</taxon>
        <taxon>Lactobacillales</taxon>
        <taxon>Enterococcaceae</taxon>
        <taxon>Vagococcus</taxon>
    </lineage>
</organism>
<protein>
    <recommendedName>
        <fullName evidence="8">Gram-positive cocci surface proteins LPxTG domain-containing protein</fullName>
    </recommendedName>
</protein>
<keyword evidence="3" id="KW-0964">Secreted</keyword>
<dbReference type="Gene3D" id="2.60.40.4270">
    <property type="entry name" value="Listeria-Bacteroides repeat domain"/>
    <property type="match status" value="2"/>
</dbReference>
<dbReference type="AlphaFoldDB" id="A0A430B4Z5"/>
<gene>
    <name evidence="9" type="ORF">CBF28_06800</name>
</gene>
<keyword evidence="10" id="KW-1185">Reference proteome</keyword>
<dbReference type="InterPro" id="IPR042229">
    <property type="entry name" value="Listeria/Bacterioides_rpt_sf"/>
</dbReference>
<evidence type="ECO:0000313" key="10">
    <source>
        <dbReference type="Proteomes" id="UP000288028"/>
    </source>
</evidence>
<dbReference type="GeneID" id="95580760"/>
<keyword evidence="5" id="KW-0572">Peptidoglycan-anchor</keyword>
<feature type="compositionally biased region" description="Polar residues" evidence="7">
    <location>
        <begin position="1137"/>
        <end position="1160"/>
    </location>
</feature>
<dbReference type="Proteomes" id="UP000288028">
    <property type="component" value="Unassembled WGS sequence"/>
</dbReference>
<sequence>MKKNEKVSISKKILAGALVFTFTLATGQKVYAVAYNSEEDYKNLGVRFWEDEKPGVDFYINATSKYLLKEVPNPTFGSTSGDWSVFSLSRGMYLGADYLNDIPADYFSNYIAEVEHEVMTNKKLGDPKLTDIDRIIYSLTPLNYNIHSVSPNQTDLTLKISESFPLVRKQGINSPIWTLLAINSGEYKLHPNSNGDTNWNTEAKMIHYILDREIEKGIVNGGGWALMDSKPDADITAMTIQSLAPYYLSEEKFNQTGIEDSHHITYKDLKVAVERGIAKLSNLQQAHGGFSSFKASNSESTAQVIVALTEMGINPKSVNVPLTTINQTVSFVTEGAVRDGVKTNNMVDALLSFWDNTKLNPETGYAGFRHVTEGNDGGGGAGTGTNGMASDQATYALIAYDRFMTGQARLQNLMDQKTTPYKSFKAKPVNLTYDINGMTDVKSSSYLASSKIKTDTNPPKGKIFKNWNSKQDGSGVSYKAGDILSMPKENITLYGQYDYQKYGLSLNSNDGKITATIPTTFTVDDTILLPTEETIQKDGFAFDGWYTTSDFKGNPIKQINKGTTENITLYAKWIGTDYLKVINSINNIGEVTLEKENKIKEARTDFDNLDKEQQNRVTNLNTLVAAEAKLKELFEAATEEEKINAAVKAVETSINEIGEVTLASQNSIEKARKEFNDLGANQNRVNPSLVQKLNDAEVTLSNLQISSVEQNIQAIGKEVTLDSKYKIESARNYYNKLSDIQKPLVKNYKELEAAEIQLKKLEEEAAEEARVNALLKSVSDAIQAIGTVNLYDDSETRIQFARHKLDNLEMKVKALVPKEEIDTLENSEKEYKRLLTDRNERVQAVETSITAIETVTADSVSKIENARKLYDALSDQEKPLVKNSADLIKAEKELEIVKKVKQVEILIDSIGTVASENREKIVKADKAFNDLGQHKERVSSTHKKALEMNKNSLKLADDIKKFDVSHINADSKSSIDNLNKRASVLSKHLSKDETNKLKTINSKLELARKNEEAQLKLATNLINSLVLGDKSKENQVTNGANHVGATKKARLELAKVTSSYGKSLPDYHQSEMRLIEAEGRVKAIEEVITKIDNLPEISQLKPKDSRLVNEINNLFNQLAKVEQNEVTNRQVLADAKSQLSKAGSRYGSNKSSNAPSSRKPASNKRVSTKAVSKRKPLPKTGETTQNYITSLGVAMLGSLFFWKKKEEKDSLL</sequence>
<evidence type="ECO:0000256" key="7">
    <source>
        <dbReference type="SAM" id="MobiDB-lite"/>
    </source>
</evidence>
<dbReference type="GO" id="GO:0030313">
    <property type="term" value="C:cell envelope"/>
    <property type="evidence" value="ECO:0007669"/>
    <property type="project" value="UniProtKB-SubCell"/>
</dbReference>
<dbReference type="Pfam" id="PF00746">
    <property type="entry name" value="Gram_pos_anchor"/>
    <property type="match status" value="1"/>
</dbReference>
<dbReference type="RefSeq" id="WP_126793299.1">
    <property type="nucleotide sequence ID" value="NZ_CP060720.1"/>
</dbReference>
<keyword evidence="6" id="KW-0175">Coiled coil</keyword>
<evidence type="ECO:0000256" key="3">
    <source>
        <dbReference type="ARBA" id="ARBA00022525"/>
    </source>
</evidence>
<keyword evidence="4" id="KW-0732">Signal</keyword>
<comment type="caution">
    <text evidence="9">The sequence shown here is derived from an EMBL/GenBank/DDBJ whole genome shotgun (WGS) entry which is preliminary data.</text>
</comment>
<proteinExistence type="predicted"/>
<evidence type="ECO:0000256" key="2">
    <source>
        <dbReference type="ARBA" id="ARBA00022512"/>
    </source>
</evidence>
<reference evidence="9 10" key="1">
    <citation type="submission" date="2017-05" db="EMBL/GenBank/DDBJ databases">
        <title>Vagococcus spp. assemblies.</title>
        <authorList>
            <person name="Gulvik C.A."/>
        </authorList>
    </citation>
    <scope>NUCLEOTIDE SEQUENCE [LARGE SCALE GENOMIC DNA]</scope>
    <source>
        <strain evidence="9 10">SS1714</strain>
    </source>
</reference>
<comment type="subcellular location">
    <subcellularLocation>
        <location evidence="1">Cell envelope</location>
    </subcellularLocation>
</comment>
<feature type="coiled-coil region" evidence="6">
    <location>
        <begin position="592"/>
        <end position="643"/>
    </location>
</feature>
<dbReference type="InterPro" id="IPR008930">
    <property type="entry name" value="Terpenoid_cyclase/PrenylTrfase"/>
</dbReference>
<dbReference type="Gene3D" id="1.50.10.20">
    <property type="match status" value="1"/>
</dbReference>
<dbReference type="SUPFAM" id="SSF48239">
    <property type="entry name" value="Terpenoid cyclases/Protein prenyltransferases"/>
    <property type="match status" value="1"/>
</dbReference>
<dbReference type="InterPro" id="IPR013378">
    <property type="entry name" value="InlB-like_B-rpt"/>
</dbReference>
<name>A0A430B4Z5_9ENTE</name>
<evidence type="ECO:0000256" key="5">
    <source>
        <dbReference type="ARBA" id="ARBA00023088"/>
    </source>
</evidence>